<evidence type="ECO:0000313" key="3">
    <source>
        <dbReference type="Proteomes" id="UP000821837"/>
    </source>
</evidence>
<feature type="compositionally biased region" description="Polar residues" evidence="1">
    <location>
        <begin position="237"/>
        <end position="248"/>
    </location>
</feature>
<name>A0A9D4Q536_RHISA</name>
<evidence type="ECO:0000256" key="1">
    <source>
        <dbReference type="SAM" id="MobiDB-lite"/>
    </source>
</evidence>
<evidence type="ECO:0000313" key="2">
    <source>
        <dbReference type="EMBL" id="KAH7968211.1"/>
    </source>
</evidence>
<reference evidence="2" key="1">
    <citation type="journal article" date="2020" name="Cell">
        <title>Large-Scale Comparative Analyses of Tick Genomes Elucidate Their Genetic Diversity and Vector Capacities.</title>
        <authorList>
            <consortium name="Tick Genome and Microbiome Consortium (TIGMIC)"/>
            <person name="Jia N."/>
            <person name="Wang J."/>
            <person name="Shi W."/>
            <person name="Du L."/>
            <person name="Sun Y."/>
            <person name="Zhan W."/>
            <person name="Jiang J.F."/>
            <person name="Wang Q."/>
            <person name="Zhang B."/>
            <person name="Ji P."/>
            <person name="Bell-Sakyi L."/>
            <person name="Cui X.M."/>
            <person name="Yuan T.T."/>
            <person name="Jiang B.G."/>
            <person name="Yang W.F."/>
            <person name="Lam T.T."/>
            <person name="Chang Q.C."/>
            <person name="Ding S.J."/>
            <person name="Wang X.J."/>
            <person name="Zhu J.G."/>
            <person name="Ruan X.D."/>
            <person name="Zhao L."/>
            <person name="Wei J.T."/>
            <person name="Ye R.Z."/>
            <person name="Que T.C."/>
            <person name="Du C.H."/>
            <person name="Zhou Y.H."/>
            <person name="Cheng J.X."/>
            <person name="Dai P.F."/>
            <person name="Guo W.B."/>
            <person name="Han X.H."/>
            <person name="Huang E.J."/>
            <person name="Li L.F."/>
            <person name="Wei W."/>
            <person name="Gao Y.C."/>
            <person name="Liu J.Z."/>
            <person name="Shao H.Z."/>
            <person name="Wang X."/>
            <person name="Wang C.C."/>
            <person name="Yang T.C."/>
            <person name="Huo Q.B."/>
            <person name="Li W."/>
            <person name="Chen H.Y."/>
            <person name="Chen S.E."/>
            <person name="Zhou L.G."/>
            <person name="Ni X.B."/>
            <person name="Tian J.H."/>
            <person name="Sheng Y."/>
            <person name="Liu T."/>
            <person name="Pan Y.S."/>
            <person name="Xia L.Y."/>
            <person name="Li J."/>
            <person name="Zhao F."/>
            <person name="Cao W.C."/>
        </authorList>
    </citation>
    <scope>NUCLEOTIDE SEQUENCE</scope>
    <source>
        <strain evidence="2">Rsan-2018</strain>
    </source>
</reference>
<feature type="region of interest" description="Disordered" evidence="1">
    <location>
        <begin position="333"/>
        <end position="400"/>
    </location>
</feature>
<dbReference type="Proteomes" id="UP000821837">
    <property type="component" value="Unassembled WGS sequence"/>
</dbReference>
<feature type="region of interest" description="Disordered" evidence="1">
    <location>
        <begin position="133"/>
        <end position="177"/>
    </location>
</feature>
<feature type="compositionally biased region" description="Polar residues" evidence="1">
    <location>
        <begin position="259"/>
        <end position="277"/>
    </location>
</feature>
<dbReference type="VEuPathDB" id="VectorBase:RSAN_042747"/>
<dbReference type="AlphaFoldDB" id="A0A9D4Q536"/>
<feature type="compositionally biased region" description="Low complexity" evidence="1">
    <location>
        <begin position="284"/>
        <end position="306"/>
    </location>
</feature>
<dbReference type="EMBL" id="JABSTV010001248">
    <property type="protein sequence ID" value="KAH7968211.1"/>
    <property type="molecule type" value="Genomic_DNA"/>
</dbReference>
<feature type="region of interest" description="Disordered" evidence="1">
    <location>
        <begin position="189"/>
        <end position="313"/>
    </location>
</feature>
<proteinExistence type="predicted"/>
<reference evidence="2" key="2">
    <citation type="submission" date="2021-09" db="EMBL/GenBank/DDBJ databases">
        <authorList>
            <person name="Jia N."/>
            <person name="Wang J."/>
            <person name="Shi W."/>
            <person name="Du L."/>
            <person name="Sun Y."/>
            <person name="Zhan W."/>
            <person name="Jiang J."/>
            <person name="Wang Q."/>
            <person name="Zhang B."/>
            <person name="Ji P."/>
            <person name="Sakyi L.B."/>
            <person name="Cui X."/>
            <person name="Yuan T."/>
            <person name="Jiang B."/>
            <person name="Yang W."/>
            <person name="Lam T.T.-Y."/>
            <person name="Chang Q."/>
            <person name="Ding S."/>
            <person name="Wang X."/>
            <person name="Zhu J."/>
            <person name="Ruan X."/>
            <person name="Zhao L."/>
            <person name="Wei J."/>
            <person name="Que T."/>
            <person name="Du C."/>
            <person name="Cheng J."/>
            <person name="Dai P."/>
            <person name="Han X."/>
            <person name="Huang E."/>
            <person name="Gao Y."/>
            <person name="Liu J."/>
            <person name="Shao H."/>
            <person name="Ye R."/>
            <person name="Li L."/>
            <person name="Wei W."/>
            <person name="Wang X."/>
            <person name="Wang C."/>
            <person name="Huo Q."/>
            <person name="Li W."/>
            <person name="Guo W."/>
            <person name="Chen H."/>
            <person name="Chen S."/>
            <person name="Zhou L."/>
            <person name="Zhou L."/>
            <person name="Ni X."/>
            <person name="Tian J."/>
            <person name="Zhou Y."/>
            <person name="Sheng Y."/>
            <person name="Liu T."/>
            <person name="Pan Y."/>
            <person name="Xia L."/>
            <person name="Li J."/>
            <person name="Zhao F."/>
            <person name="Cao W."/>
        </authorList>
    </citation>
    <scope>NUCLEOTIDE SEQUENCE</scope>
    <source>
        <strain evidence="2">Rsan-2018</strain>
        <tissue evidence="2">Larvae</tissue>
    </source>
</reference>
<comment type="caution">
    <text evidence="2">The sequence shown here is derived from an EMBL/GenBank/DDBJ whole genome shotgun (WGS) entry which is preliminary data.</text>
</comment>
<keyword evidence="3" id="KW-1185">Reference proteome</keyword>
<organism evidence="2 3">
    <name type="scientific">Rhipicephalus sanguineus</name>
    <name type="common">Brown dog tick</name>
    <name type="synonym">Ixodes sanguineus</name>
    <dbReference type="NCBI Taxonomy" id="34632"/>
    <lineage>
        <taxon>Eukaryota</taxon>
        <taxon>Metazoa</taxon>
        <taxon>Ecdysozoa</taxon>
        <taxon>Arthropoda</taxon>
        <taxon>Chelicerata</taxon>
        <taxon>Arachnida</taxon>
        <taxon>Acari</taxon>
        <taxon>Parasitiformes</taxon>
        <taxon>Ixodida</taxon>
        <taxon>Ixodoidea</taxon>
        <taxon>Ixodidae</taxon>
        <taxon>Rhipicephalinae</taxon>
        <taxon>Rhipicephalus</taxon>
        <taxon>Rhipicephalus</taxon>
    </lineage>
</organism>
<gene>
    <name evidence="2" type="ORF">HPB52_007024</name>
</gene>
<feature type="compositionally biased region" description="Polar residues" evidence="1">
    <location>
        <begin position="346"/>
        <end position="356"/>
    </location>
</feature>
<sequence length="400" mass="40797">MLPRLRPPAQPFHPVYPRAWFMQLDAILVLNGVTTQALMHAILLQTLPVELRRLLPCTSSPQPYDDLCALVLACYRETYGPLPASREFQASPPLPPAPVSGLPRPPPLAPGVQIIPQPAPKVIMLDTAAARAAALQQQQMRRASSSRDGTPPSTSRLPSHLVAGSTSSGSGSPRLPETSVLERNSAITITPVGAAPSSTSSSSSSRTASPSVSVVRIKEEPKSPEQQLPSCSGDAGPSSNTLRSSASPAETAAGLASRSLGSQGGQPQADSSCSPSSIAEPVCSSSSRTASTVSASTANSTTVAPAGSGGVQDCFEDLSTLEELLKIGDKSFDLPAQDASSSSSSTMAVATSNGPTAASNGSSAAQASPSSRTPPTQNSGGGDTANGTGLKIVETHSLQR</sequence>
<feature type="compositionally biased region" description="Low complexity" evidence="1">
    <location>
        <begin position="357"/>
        <end position="371"/>
    </location>
</feature>
<feature type="compositionally biased region" description="Low complexity" evidence="1">
    <location>
        <begin position="194"/>
        <end position="215"/>
    </location>
</feature>
<protein>
    <submittedName>
        <fullName evidence="2">Uncharacterized protein</fullName>
    </submittedName>
</protein>
<accession>A0A9D4Q536</accession>
<feature type="compositionally biased region" description="Low complexity" evidence="1">
    <location>
        <begin position="133"/>
        <end position="147"/>
    </location>
</feature>